<accession>A0A1T5A6W0</accession>
<evidence type="ECO:0000256" key="1">
    <source>
        <dbReference type="SAM" id="Phobius"/>
    </source>
</evidence>
<keyword evidence="1" id="KW-1133">Transmembrane helix</keyword>
<feature type="transmembrane region" description="Helical" evidence="1">
    <location>
        <begin position="117"/>
        <end position="135"/>
    </location>
</feature>
<gene>
    <name evidence="2" type="ORF">SAMN05660226_00647</name>
</gene>
<feature type="transmembrane region" description="Helical" evidence="1">
    <location>
        <begin position="252"/>
        <end position="273"/>
    </location>
</feature>
<feature type="transmembrane region" description="Helical" evidence="1">
    <location>
        <begin position="82"/>
        <end position="102"/>
    </location>
</feature>
<evidence type="ECO:0008006" key="4">
    <source>
        <dbReference type="Google" id="ProtNLM"/>
    </source>
</evidence>
<keyword evidence="3" id="KW-1185">Reference proteome</keyword>
<dbReference type="AlphaFoldDB" id="A0A1T5A6W0"/>
<evidence type="ECO:0000313" key="3">
    <source>
        <dbReference type="Proteomes" id="UP000190541"/>
    </source>
</evidence>
<dbReference type="Proteomes" id="UP000190541">
    <property type="component" value="Unassembled WGS sequence"/>
</dbReference>
<keyword evidence="1" id="KW-0472">Membrane</keyword>
<dbReference type="STRING" id="623280.SAMN05660226_00647"/>
<sequence>MTLNTSFSLWRPPYYYLLKGDVFLHQLTAWSWGVLALFVFLQLSFYPSFENLSALSASVLAWILITTIYFKPAILRGYPLTSFLVIAFALTQFYFPVVFTFIEGKSLIFNLLLPYEVFFHSLAELCVLILTHAIYRTFTYRKVSAISKGVKLLAKGGWFTPPSNLQIWLMGCVGLGAMAYSVFFISSQEGADVSVADRVIQGLMPFSYAPYAIPFGRLYGKTKNNPPYFILMLAIFTLLLFLVSMGRNSRGAFMMGFTAIGFTYALGLLLGIYKFKILTFKNVLIVVLGVWLITGPISDLGVAMVLVRGERNDIPRHELIMKTMEAVQDYKAIAAFRDEAQDFNELEEWDEYYLDNIFLARFCNLKFNDMSLVLASRVKQEENNMLEFSLDKIWAELPQPFLNLLRINVDKTEVSGMSYGDYLRYLVLKNPIYLGSFLAGHMSGTGIAAFGWFYLLVFGVLLVPVFFLLDILYVKNYLAGYHPTDYVYIEHRFSLCALLNITSVFLFLPSESVISLATFLVRGWFQLMVLYFMLFHLTNMVHKLFMSK</sequence>
<dbReference type="EMBL" id="FUYS01000001">
    <property type="protein sequence ID" value="SKB30660.1"/>
    <property type="molecule type" value="Genomic_DNA"/>
</dbReference>
<evidence type="ECO:0000313" key="2">
    <source>
        <dbReference type="EMBL" id="SKB30660.1"/>
    </source>
</evidence>
<feature type="transmembrane region" description="Helical" evidence="1">
    <location>
        <begin position="52"/>
        <end position="70"/>
    </location>
</feature>
<feature type="transmembrane region" description="Helical" evidence="1">
    <location>
        <begin position="228"/>
        <end position="245"/>
    </location>
</feature>
<keyword evidence="1" id="KW-0812">Transmembrane</keyword>
<reference evidence="2 3" key="1">
    <citation type="submission" date="2017-02" db="EMBL/GenBank/DDBJ databases">
        <authorList>
            <person name="Peterson S.W."/>
        </authorList>
    </citation>
    <scope>NUCLEOTIDE SEQUENCE [LARGE SCALE GENOMIC DNA]</scope>
    <source>
        <strain evidence="2 3">DSM 22899</strain>
    </source>
</reference>
<feature type="transmembrane region" description="Helical" evidence="1">
    <location>
        <begin position="165"/>
        <end position="185"/>
    </location>
</feature>
<feature type="transmembrane region" description="Helical" evidence="1">
    <location>
        <begin position="456"/>
        <end position="474"/>
    </location>
</feature>
<feature type="transmembrane region" description="Helical" evidence="1">
    <location>
        <begin position="486"/>
        <end position="508"/>
    </location>
</feature>
<feature type="transmembrane region" description="Helical" evidence="1">
    <location>
        <begin position="285"/>
        <end position="307"/>
    </location>
</feature>
<feature type="transmembrane region" description="Helical" evidence="1">
    <location>
        <begin position="514"/>
        <end position="538"/>
    </location>
</feature>
<proteinExistence type="predicted"/>
<feature type="transmembrane region" description="Helical" evidence="1">
    <location>
        <begin position="27"/>
        <end position="46"/>
    </location>
</feature>
<organism evidence="2 3">
    <name type="scientific">Parapedobacter luteus</name>
    <dbReference type="NCBI Taxonomy" id="623280"/>
    <lineage>
        <taxon>Bacteria</taxon>
        <taxon>Pseudomonadati</taxon>
        <taxon>Bacteroidota</taxon>
        <taxon>Sphingobacteriia</taxon>
        <taxon>Sphingobacteriales</taxon>
        <taxon>Sphingobacteriaceae</taxon>
        <taxon>Parapedobacter</taxon>
    </lineage>
</organism>
<name>A0A1T5A6W0_9SPHI</name>
<protein>
    <recommendedName>
        <fullName evidence="4">O-antigen polysaccharide polymerase Wzy</fullName>
    </recommendedName>
</protein>